<keyword evidence="2" id="KW-1185">Reference proteome</keyword>
<dbReference type="Proteomes" id="UP000006666">
    <property type="component" value="Chromosome"/>
</dbReference>
<organism evidence="1 2">
    <name type="scientific">Kytococcus sedentarius (strain ATCC 14392 / DSM 20547 / JCM 11482 / CCUG 33030 / NBRC 15357 / NCTC 11040 / CCM 314 / 541)</name>
    <name type="common">Micrococcus sedentarius</name>
    <dbReference type="NCBI Taxonomy" id="478801"/>
    <lineage>
        <taxon>Bacteria</taxon>
        <taxon>Bacillati</taxon>
        <taxon>Actinomycetota</taxon>
        <taxon>Actinomycetes</taxon>
        <taxon>Micrococcales</taxon>
        <taxon>Kytococcaceae</taxon>
        <taxon>Kytococcus</taxon>
    </lineage>
</organism>
<protein>
    <submittedName>
        <fullName evidence="1">Uncharacterized protein</fullName>
    </submittedName>
</protein>
<evidence type="ECO:0000313" key="1">
    <source>
        <dbReference type="EMBL" id="ACV06987.1"/>
    </source>
</evidence>
<gene>
    <name evidence="1" type="ordered locus">Ksed_19900</name>
</gene>
<sequence length="88" mass="9561">MVLGSDGETGTVAENPRDLLAMLAVGFDEVDLLALQCPPEEPEAVADFRAWVTAQGIDVPAEWALPEKDGFPEWVEEFMGGQEVDPED</sequence>
<dbReference type="KEGG" id="kse:Ksed_19900"/>
<accession>C7NKE9</accession>
<dbReference type="eggNOG" id="ENOG502ZZEG">
    <property type="taxonomic scope" value="Bacteria"/>
</dbReference>
<dbReference type="RefSeq" id="WP_015779927.1">
    <property type="nucleotide sequence ID" value="NC_013169.1"/>
</dbReference>
<reference evidence="1 2" key="1">
    <citation type="journal article" date="2009" name="Stand. Genomic Sci.">
        <title>Complete genome sequence of Kytococcus sedentarius type strain (541).</title>
        <authorList>
            <person name="Sims D."/>
            <person name="Brettin T."/>
            <person name="Detter J.C."/>
            <person name="Han C."/>
            <person name="Lapidus A."/>
            <person name="Copeland A."/>
            <person name="Glavina Del Rio T."/>
            <person name="Nolan M."/>
            <person name="Chen F."/>
            <person name="Lucas S."/>
            <person name="Tice H."/>
            <person name="Cheng J.F."/>
            <person name="Bruce D."/>
            <person name="Goodwin L."/>
            <person name="Pitluck S."/>
            <person name="Ovchinnikova G."/>
            <person name="Pati A."/>
            <person name="Ivanova N."/>
            <person name="Mavrommatis K."/>
            <person name="Chen A."/>
            <person name="Palaniappan K."/>
            <person name="D'haeseleer P."/>
            <person name="Chain P."/>
            <person name="Bristow J."/>
            <person name="Eisen J.A."/>
            <person name="Markowitz V."/>
            <person name="Hugenholtz P."/>
            <person name="Schneider S."/>
            <person name="Goker M."/>
            <person name="Pukall R."/>
            <person name="Kyrpides N.C."/>
            <person name="Klenk H.P."/>
        </authorList>
    </citation>
    <scope>NUCLEOTIDE SEQUENCE [LARGE SCALE GENOMIC DNA]</scope>
    <source>
        <strain evidence="2">ATCC 14392 / DSM 20547 / JCM 11482 / CCUG 33030 / NBRC 15357 / NCTC 11040 / CCM 314 / 541</strain>
    </source>
</reference>
<evidence type="ECO:0000313" key="2">
    <source>
        <dbReference type="Proteomes" id="UP000006666"/>
    </source>
</evidence>
<name>C7NKE9_KYTSD</name>
<dbReference type="EMBL" id="CP001686">
    <property type="protein sequence ID" value="ACV06987.1"/>
    <property type="molecule type" value="Genomic_DNA"/>
</dbReference>
<dbReference type="STRING" id="478801.Ksed_19900"/>
<dbReference type="HOGENOM" id="CLU_2465026_0_0_11"/>
<dbReference type="AlphaFoldDB" id="C7NKE9"/>
<proteinExistence type="predicted"/>